<keyword evidence="3" id="KW-0804">Transcription</keyword>
<evidence type="ECO:0000313" key="7">
    <source>
        <dbReference type="Proteomes" id="UP000182660"/>
    </source>
</evidence>
<dbReference type="GO" id="GO:0003677">
    <property type="term" value="F:DNA binding"/>
    <property type="evidence" value="ECO:0007669"/>
    <property type="project" value="UniProtKB-KW"/>
</dbReference>
<reference evidence="5 7" key="2">
    <citation type="submission" date="2016-11" db="EMBL/GenBank/DDBJ databases">
        <authorList>
            <person name="Klemetsen T."/>
        </authorList>
    </citation>
    <scope>NUCLEOTIDE SEQUENCE [LARGE SCALE GENOMIC DNA]</scope>
    <source>
        <strain evidence="5">MT 2528</strain>
    </source>
</reference>
<dbReference type="InterPro" id="IPR036390">
    <property type="entry name" value="WH_DNA-bd_sf"/>
</dbReference>
<dbReference type="Proteomes" id="UP000183794">
    <property type="component" value="Unassembled WGS sequence"/>
</dbReference>
<evidence type="ECO:0000313" key="8">
    <source>
        <dbReference type="Proteomes" id="UP000183794"/>
    </source>
</evidence>
<dbReference type="AlphaFoldDB" id="A0A090K474"/>
<dbReference type="InterPro" id="IPR036388">
    <property type="entry name" value="WH-like_DNA-bd_sf"/>
</dbReference>
<dbReference type="InterPro" id="IPR001845">
    <property type="entry name" value="HTH_ArsR_DNA-bd_dom"/>
</dbReference>
<dbReference type="PANTHER" id="PTHR43132">
    <property type="entry name" value="ARSENICAL RESISTANCE OPERON REPRESSOR ARSR-RELATED"/>
    <property type="match status" value="1"/>
</dbReference>
<organism evidence="6 8">
    <name type="scientific">Moritella viscosa</name>
    <dbReference type="NCBI Taxonomy" id="80854"/>
    <lineage>
        <taxon>Bacteria</taxon>
        <taxon>Pseudomonadati</taxon>
        <taxon>Pseudomonadota</taxon>
        <taxon>Gammaproteobacteria</taxon>
        <taxon>Alteromonadales</taxon>
        <taxon>Moritellaceae</taxon>
        <taxon>Moritella</taxon>
    </lineage>
</organism>
<protein>
    <recommendedName>
        <fullName evidence="4">HTH arsR-type domain-containing protein</fullName>
    </recommendedName>
</protein>
<dbReference type="InterPro" id="IPR051011">
    <property type="entry name" value="Metal_resp_trans_reg"/>
</dbReference>
<accession>A0A090K474</accession>
<dbReference type="GO" id="GO:0003700">
    <property type="term" value="F:DNA-binding transcription factor activity"/>
    <property type="evidence" value="ECO:0007669"/>
    <property type="project" value="InterPro"/>
</dbReference>
<dbReference type="SMART" id="SM00418">
    <property type="entry name" value="HTH_ARSR"/>
    <property type="match status" value="1"/>
</dbReference>
<gene>
    <name evidence="5" type="ORF">MT2528_0231</name>
    <name evidence="6" type="ORF">NVI5450_0216</name>
</gene>
<dbReference type="RefSeq" id="WP_045108964.1">
    <property type="nucleotide sequence ID" value="NZ_CAWQZC010000049.1"/>
</dbReference>
<evidence type="ECO:0000256" key="1">
    <source>
        <dbReference type="ARBA" id="ARBA00023015"/>
    </source>
</evidence>
<dbReference type="PRINTS" id="PR00778">
    <property type="entry name" value="HTHARSR"/>
</dbReference>
<dbReference type="EMBL" id="FPLJ01000008">
    <property type="protein sequence ID" value="SGY82427.1"/>
    <property type="molecule type" value="Genomic_DNA"/>
</dbReference>
<proteinExistence type="predicted"/>
<dbReference type="GeneID" id="61293966"/>
<dbReference type="CDD" id="cd00090">
    <property type="entry name" value="HTH_ARSR"/>
    <property type="match status" value="1"/>
</dbReference>
<dbReference type="PROSITE" id="PS50987">
    <property type="entry name" value="HTH_ARSR_2"/>
    <property type="match status" value="1"/>
</dbReference>
<dbReference type="OrthoDB" id="9796124at2"/>
<evidence type="ECO:0000313" key="6">
    <source>
        <dbReference type="EMBL" id="SGY82967.1"/>
    </source>
</evidence>
<feature type="domain" description="HTH arsR-type" evidence="4">
    <location>
        <begin position="21"/>
        <end position="115"/>
    </location>
</feature>
<evidence type="ECO:0000256" key="2">
    <source>
        <dbReference type="ARBA" id="ARBA00023125"/>
    </source>
</evidence>
<evidence type="ECO:0000259" key="4">
    <source>
        <dbReference type="PROSITE" id="PS50987"/>
    </source>
</evidence>
<evidence type="ECO:0000313" key="5">
    <source>
        <dbReference type="EMBL" id="SGY82427.1"/>
    </source>
</evidence>
<dbReference type="NCBIfam" id="NF033788">
    <property type="entry name" value="HTH_metalloreg"/>
    <property type="match status" value="1"/>
</dbReference>
<dbReference type="HOGENOM" id="CLU_097806_7_4_6"/>
<dbReference type="InterPro" id="IPR011991">
    <property type="entry name" value="ArsR-like_HTH"/>
</dbReference>
<keyword evidence="1" id="KW-0805">Transcription regulation</keyword>
<dbReference type="Proteomes" id="UP000182660">
    <property type="component" value="Unassembled WGS sequence"/>
</dbReference>
<dbReference type="SUPFAM" id="SSF46785">
    <property type="entry name" value="Winged helix' DNA-binding domain"/>
    <property type="match status" value="1"/>
</dbReference>
<evidence type="ECO:0000256" key="3">
    <source>
        <dbReference type="ARBA" id="ARBA00023163"/>
    </source>
</evidence>
<dbReference type="STRING" id="80854.MVIS_0513"/>
<dbReference type="PATRIC" id="fig|80854.5.peg.542"/>
<keyword evidence="2" id="KW-0238">DNA-binding</keyword>
<keyword evidence="7" id="KW-1185">Reference proteome</keyword>
<dbReference type="PANTHER" id="PTHR43132:SF6">
    <property type="entry name" value="HTH-TYPE TRANSCRIPTIONAL REPRESSOR CZRA"/>
    <property type="match status" value="1"/>
</dbReference>
<dbReference type="Gene3D" id="1.10.10.10">
    <property type="entry name" value="Winged helix-like DNA-binding domain superfamily/Winged helix DNA-binding domain"/>
    <property type="match status" value="1"/>
</dbReference>
<dbReference type="KEGG" id="mvs:MVIS_0513"/>
<sequence length="115" mass="12799">MPKLEPQCCPEPQCSAALPALDDKHIASLAHLFHLLGDEGRIRLVLACMGGPVAVSELSAVTGMSQSLTSHHLRHLREARILRSERQGKQILYRLDDHHIRHVVHDLACHVTEHA</sequence>
<dbReference type="Pfam" id="PF01022">
    <property type="entry name" value="HTH_5"/>
    <property type="match status" value="1"/>
</dbReference>
<name>A0A090K474_9GAMM</name>
<dbReference type="EMBL" id="FPLD01000006">
    <property type="protein sequence ID" value="SGY82967.1"/>
    <property type="molecule type" value="Genomic_DNA"/>
</dbReference>
<reference evidence="6 8" key="1">
    <citation type="submission" date="2016-11" db="EMBL/GenBank/DDBJ databases">
        <authorList>
            <person name="Jaros S."/>
            <person name="Januszkiewicz K."/>
            <person name="Wedrychowicz H."/>
        </authorList>
    </citation>
    <scope>NUCLEOTIDE SEQUENCE [LARGE SCALE GENOMIC DNA]</scope>
    <source>
        <strain evidence="6">NVI 5450</strain>
    </source>
</reference>